<dbReference type="PROSITE" id="PS50991">
    <property type="entry name" value="PYR_CT"/>
    <property type="match status" value="1"/>
</dbReference>
<keyword evidence="7" id="KW-1185">Reference proteome</keyword>
<feature type="region of interest" description="Disordered" evidence="4">
    <location>
        <begin position="355"/>
        <end position="376"/>
    </location>
</feature>
<dbReference type="eggNOG" id="COG0119">
    <property type="taxonomic scope" value="Bacteria"/>
</dbReference>
<evidence type="ECO:0000313" key="7">
    <source>
        <dbReference type="Proteomes" id="UP000006055"/>
    </source>
</evidence>
<evidence type="ECO:0000256" key="4">
    <source>
        <dbReference type="SAM" id="MobiDB-lite"/>
    </source>
</evidence>
<dbReference type="GO" id="GO:0046951">
    <property type="term" value="P:ketone body biosynthetic process"/>
    <property type="evidence" value="ECO:0007669"/>
    <property type="project" value="TreeGrafter"/>
</dbReference>
<dbReference type="InterPro" id="IPR043594">
    <property type="entry name" value="HMGL"/>
</dbReference>
<dbReference type="PANTHER" id="PTHR42738:SF7">
    <property type="entry name" value="HYDROXYMETHYLGLUTARYL-COA LYASE"/>
    <property type="match status" value="1"/>
</dbReference>
<dbReference type="InterPro" id="IPR000891">
    <property type="entry name" value="PYR_CT"/>
</dbReference>
<dbReference type="EMBL" id="CP003360">
    <property type="protein sequence ID" value="AFM25565.1"/>
    <property type="molecule type" value="Genomic_DNA"/>
</dbReference>
<evidence type="ECO:0000259" key="5">
    <source>
        <dbReference type="PROSITE" id="PS50991"/>
    </source>
</evidence>
<dbReference type="GO" id="GO:0006552">
    <property type="term" value="P:L-leucine catabolic process"/>
    <property type="evidence" value="ECO:0007669"/>
    <property type="project" value="TreeGrafter"/>
</dbReference>
<dbReference type="AlphaFoldDB" id="I4C7M4"/>
<sequence length="376" mass="42335">MPAYELSYPRKVQVNDITVRDGFQHEEIWIPTDAKLFYLEELILCGIKHLEVTNFGNPALMPQFKDSDELFKRLRDSKKLSRAGVNWNDVTLTAITIREKSVDRAIVAKQEGWGPDRVLMMVSTDEQHHFANSGTTLPNYWDEAKRCIEKTRAAGIKMCGTVSTIWGSPISGPTELSEAVEFTKRWLDIGASDIEHADHDGSAPPDQVYRYFSMILDEIPDKKLHIAHFHVTRGWGLANVLAALQAGIEIFEGTLGGLGGQPANFLDRVPVGGTGAYYYRDPNVVGLQSIEDMAVMMDEMKIDTGIDVDRLLDLGSMMEKTIGRRLRSESILNRRIPKAPREEFKRKGLEEIKKKLGEAPGQKFPADWPEKSQYKG</sequence>
<dbReference type="SUPFAM" id="SSF51569">
    <property type="entry name" value="Aldolase"/>
    <property type="match status" value="1"/>
</dbReference>
<comment type="similarity">
    <text evidence="1">Belongs to the HMG-CoA lyase family.</text>
</comment>
<dbReference type="HOGENOM" id="CLU_022138_3_2_7"/>
<dbReference type="InterPro" id="IPR013785">
    <property type="entry name" value="Aldolase_TIM"/>
</dbReference>
<organism evidence="6 7">
    <name type="scientific">Desulfomonile tiedjei (strain ATCC 49306 / DSM 6799 / DCB-1)</name>
    <dbReference type="NCBI Taxonomy" id="706587"/>
    <lineage>
        <taxon>Bacteria</taxon>
        <taxon>Pseudomonadati</taxon>
        <taxon>Thermodesulfobacteriota</taxon>
        <taxon>Desulfomonilia</taxon>
        <taxon>Desulfomonilales</taxon>
        <taxon>Desulfomonilaceae</taxon>
        <taxon>Desulfomonile</taxon>
    </lineage>
</organism>
<name>I4C7M4_DESTA</name>
<dbReference type="Pfam" id="PF00682">
    <property type="entry name" value="HMGL-like"/>
    <property type="match status" value="1"/>
</dbReference>
<dbReference type="Proteomes" id="UP000006055">
    <property type="component" value="Chromosome"/>
</dbReference>
<dbReference type="Gene3D" id="3.20.20.70">
    <property type="entry name" value="Aldolase class I"/>
    <property type="match status" value="1"/>
</dbReference>
<dbReference type="STRING" id="706587.Desti_2896"/>
<reference evidence="7" key="1">
    <citation type="submission" date="2012-06" db="EMBL/GenBank/DDBJ databases">
        <title>Complete sequence of chromosome of Desulfomonile tiedjei DSM 6799.</title>
        <authorList>
            <person name="Lucas S."/>
            <person name="Copeland A."/>
            <person name="Lapidus A."/>
            <person name="Glavina del Rio T."/>
            <person name="Dalin E."/>
            <person name="Tice H."/>
            <person name="Bruce D."/>
            <person name="Goodwin L."/>
            <person name="Pitluck S."/>
            <person name="Peters L."/>
            <person name="Ovchinnikova G."/>
            <person name="Zeytun A."/>
            <person name="Lu M."/>
            <person name="Kyrpides N."/>
            <person name="Mavromatis K."/>
            <person name="Ivanova N."/>
            <person name="Brettin T."/>
            <person name="Detter J.C."/>
            <person name="Han C."/>
            <person name="Larimer F."/>
            <person name="Land M."/>
            <person name="Hauser L."/>
            <person name="Markowitz V."/>
            <person name="Cheng J.-F."/>
            <person name="Hugenholtz P."/>
            <person name="Woyke T."/>
            <person name="Wu D."/>
            <person name="Spring S."/>
            <person name="Schroeder M."/>
            <person name="Brambilla E."/>
            <person name="Klenk H.-P."/>
            <person name="Eisen J.A."/>
        </authorList>
    </citation>
    <scope>NUCLEOTIDE SEQUENCE [LARGE SCALE GENOMIC DNA]</scope>
    <source>
        <strain evidence="7">ATCC 49306 / DSM 6799 / DCB-1</strain>
    </source>
</reference>
<dbReference type="GO" id="GO:0004419">
    <property type="term" value="F:hydroxymethylglutaryl-CoA lyase activity"/>
    <property type="evidence" value="ECO:0007669"/>
    <property type="project" value="TreeGrafter"/>
</dbReference>
<accession>I4C7M4</accession>
<dbReference type="GO" id="GO:0046872">
    <property type="term" value="F:metal ion binding"/>
    <property type="evidence" value="ECO:0007669"/>
    <property type="project" value="UniProtKB-KW"/>
</dbReference>
<dbReference type="KEGG" id="dti:Desti_2896"/>
<protein>
    <submittedName>
        <fullName evidence="6">Isopropylmalate/homocitrate/citramalate synthase</fullName>
    </submittedName>
</protein>
<dbReference type="RefSeq" id="WP_014810702.1">
    <property type="nucleotide sequence ID" value="NC_018025.1"/>
</dbReference>
<evidence type="ECO:0000256" key="3">
    <source>
        <dbReference type="ARBA" id="ARBA00023239"/>
    </source>
</evidence>
<evidence type="ECO:0000256" key="2">
    <source>
        <dbReference type="ARBA" id="ARBA00022723"/>
    </source>
</evidence>
<proteinExistence type="inferred from homology"/>
<keyword evidence="3" id="KW-0456">Lyase</keyword>
<feature type="domain" description="Pyruvate carboxyltransferase" evidence="5">
    <location>
        <begin position="12"/>
        <end position="312"/>
    </location>
</feature>
<evidence type="ECO:0000313" key="6">
    <source>
        <dbReference type="EMBL" id="AFM25565.1"/>
    </source>
</evidence>
<dbReference type="PATRIC" id="fig|706587.4.peg.3294"/>
<evidence type="ECO:0000256" key="1">
    <source>
        <dbReference type="ARBA" id="ARBA00009405"/>
    </source>
</evidence>
<dbReference type="OrthoDB" id="9784013at2"/>
<dbReference type="PANTHER" id="PTHR42738">
    <property type="entry name" value="HYDROXYMETHYLGLUTARYL-COA LYASE"/>
    <property type="match status" value="1"/>
</dbReference>
<keyword evidence="2" id="KW-0479">Metal-binding</keyword>
<gene>
    <name evidence="6" type="ordered locus">Desti_2896</name>
</gene>